<dbReference type="InterPro" id="IPR010982">
    <property type="entry name" value="Lambda_DNA-bd_dom_sf"/>
</dbReference>
<name>A0ABS4ZK93_9MICO</name>
<dbReference type="InterPro" id="IPR028082">
    <property type="entry name" value="Peripla_BP_I"/>
</dbReference>
<feature type="domain" description="HTH lacI-type" evidence="4">
    <location>
        <begin position="10"/>
        <end position="64"/>
    </location>
</feature>
<dbReference type="Pfam" id="PF00356">
    <property type="entry name" value="LacI"/>
    <property type="match status" value="1"/>
</dbReference>
<dbReference type="SMART" id="SM00354">
    <property type="entry name" value="HTH_LACI"/>
    <property type="match status" value="1"/>
</dbReference>
<dbReference type="InterPro" id="IPR046335">
    <property type="entry name" value="LacI/GalR-like_sensor"/>
</dbReference>
<dbReference type="Pfam" id="PF13377">
    <property type="entry name" value="Peripla_BP_3"/>
    <property type="match status" value="1"/>
</dbReference>
<dbReference type="Proteomes" id="UP001519362">
    <property type="component" value="Unassembled WGS sequence"/>
</dbReference>
<dbReference type="PROSITE" id="PS50932">
    <property type="entry name" value="HTH_LACI_2"/>
    <property type="match status" value="1"/>
</dbReference>
<comment type="caution">
    <text evidence="5">The sequence shown here is derived from an EMBL/GenBank/DDBJ whole genome shotgun (WGS) entry which is preliminary data.</text>
</comment>
<dbReference type="InterPro" id="IPR000843">
    <property type="entry name" value="HTH_LacI"/>
</dbReference>
<organism evidence="5 6">
    <name type="scientific">Microbacterium amylolyticum</name>
    <dbReference type="NCBI Taxonomy" id="936337"/>
    <lineage>
        <taxon>Bacteria</taxon>
        <taxon>Bacillati</taxon>
        <taxon>Actinomycetota</taxon>
        <taxon>Actinomycetes</taxon>
        <taxon>Micrococcales</taxon>
        <taxon>Microbacteriaceae</taxon>
        <taxon>Microbacterium</taxon>
    </lineage>
</organism>
<dbReference type="PANTHER" id="PTHR30146:SF109">
    <property type="entry name" value="HTH-TYPE TRANSCRIPTIONAL REGULATOR GALS"/>
    <property type="match status" value="1"/>
</dbReference>
<dbReference type="GO" id="GO:0003677">
    <property type="term" value="F:DNA binding"/>
    <property type="evidence" value="ECO:0007669"/>
    <property type="project" value="UniProtKB-KW"/>
</dbReference>
<keyword evidence="2 5" id="KW-0238">DNA-binding</keyword>
<dbReference type="CDD" id="cd01392">
    <property type="entry name" value="HTH_LacI"/>
    <property type="match status" value="1"/>
</dbReference>
<evidence type="ECO:0000259" key="4">
    <source>
        <dbReference type="PROSITE" id="PS50932"/>
    </source>
</evidence>
<keyword evidence="6" id="KW-1185">Reference proteome</keyword>
<dbReference type="SUPFAM" id="SSF47413">
    <property type="entry name" value="lambda repressor-like DNA-binding domains"/>
    <property type="match status" value="1"/>
</dbReference>
<keyword evidence="3" id="KW-0804">Transcription</keyword>
<evidence type="ECO:0000256" key="2">
    <source>
        <dbReference type="ARBA" id="ARBA00023125"/>
    </source>
</evidence>
<dbReference type="Gene3D" id="3.40.50.2300">
    <property type="match status" value="2"/>
</dbReference>
<protein>
    <submittedName>
        <fullName evidence="5">DNA-binding LacI/PurR family transcriptional regulator</fullName>
    </submittedName>
</protein>
<dbReference type="EMBL" id="JAGIOL010000001">
    <property type="protein sequence ID" value="MBP2437713.1"/>
    <property type="molecule type" value="Genomic_DNA"/>
</dbReference>
<sequence>MTMLASGRAPTIIEVAARAGVSKSLASRALRGERGVADETRRRIHVAAAELGYRINSAARSLARGRSGIVGVVLNDIGNPHFTGVVAGVEAEARERGLRTIIGHGADSPPELTRQIETMLELRVDGIVVVSSWTPVDVLARAGKATPIAVVARLATPPEEVDMIASDDLSGARAAAEHLLAIGRRRIAYVTRSTSATSDARARGTRAALNHVGLDLEVHRVEREDSGAVARILSSGVDAVLANNDLMATEILRVAHEHDIGVPDDVALVGYDDTPIARLLSPALTSVNQPQRAMGRRAIECIAERHDGRSDAVRAWYEPTLLVRGSTLSRRSDAAQAATGAHAARRVAV</sequence>
<evidence type="ECO:0000256" key="1">
    <source>
        <dbReference type="ARBA" id="ARBA00023015"/>
    </source>
</evidence>
<accession>A0ABS4ZK93</accession>
<reference evidence="5 6" key="1">
    <citation type="submission" date="2021-03" db="EMBL/GenBank/DDBJ databases">
        <title>Sequencing the genomes of 1000 actinobacteria strains.</title>
        <authorList>
            <person name="Klenk H.-P."/>
        </authorList>
    </citation>
    <scope>NUCLEOTIDE SEQUENCE [LARGE SCALE GENOMIC DNA]</scope>
    <source>
        <strain evidence="5 6">DSM 24221</strain>
    </source>
</reference>
<evidence type="ECO:0000313" key="6">
    <source>
        <dbReference type="Proteomes" id="UP001519362"/>
    </source>
</evidence>
<evidence type="ECO:0000313" key="5">
    <source>
        <dbReference type="EMBL" id="MBP2437713.1"/>
    </source>
</evidence>
<dbReference type="Gene3D" id="1.10.260.40">
    <property type="entry name" value="lambda repressor-like DNA-binding domains"/>
    <property type="match status" value="1"/>
</dbReference>
<dbReference type="SUPFAM" id="SSF53822">
    <property type="entry name" value="Periplasmic binding protein-like I"/>
    <property type="match status" value="1"/>
</dbReference>
<dbReference type="PANTHER" id="PTHR30146">
    <property type="entry name" value="LACI-RELATED TRANSCRIPTIONAL REPRESSOR"/>
    <property type="match status" value="1"/>
</dbReference>
<gene>
    <name evidence="5" type="ORF">JOF34_002299</name>
</gene>
<keyword evidence="1" id="KW-0805">Transcription regulation</keyword>
<proteinExistence type="predicted"/>
<evidence type="ECO:0000256" key="3">
    <source>
        <dbReference type="ARBA" id="ARBA00023163"/>
    </source>
</evidence>
<dbReference type="CDD" id="cd06267">
    <property type="entry name" value="PBP1_LacI_sugar_binding-like"/>
    <property type="match status" value="1"/>
</dbReference>